<dbReference type="Proteomes" id="UP000697710">
    <property type="component" value="Unassembled WGS sequence"/>
</dbReference>
<dbReference type="InterPro" id="IPR013563">
    <property type="entry name" value="Oligopep_ABC_C"/>
</dbReference>
<dbReference type="Pfam" id="PF00005">
    <property type="entry name" value="ABC_tran"/>
    <property type="match status" value="1"/>
</dbReference>
<dbReference type="NCBIfam" id="TIGR01727">
    <property type="entry name" value="oligo_HPY"/>
    <property type="match status" value="1"/>
</dbReference>
<evidence type="ECO:0000256" key="3">
    <source>
        <dbReference type="ARBA" id="ARBA00022741"/>
    </source>
</evidence>
<dbReference type="FunFam" id="3.40.50.300:FF:000016">
    <property type="entry name" value="Oligopeptide ABC transporter ATP-binding component"/>
    <property type="match status" value="1"/>
</dbReference>
<dbReference type="InterPro" id="IPR017871">
    <property type="entry name" value="ABC_transporter-like_CS"/>
</dbReference>
<dbReference type="PANTHER" id="PTHR43776:SF7">
    <property type="entry name" value="D,D-DIPEPTIDE TRANSPORT ATP-BINDING PROTEIN DDPF-RELATED"/>
    <property type="match status" value="1"/>
</dbReference>
<keyword evidence="3" id="KW-0547">Nucleotide-binding</keyword>
<evidence type="ECO:0000313" key="6">
    <source>
        <dbReference type="EMBL" id="MCA9726097.1"/>
    </source>
</evidence>
<dbReference type="InterPro" id="IPR027417">
    <property type="entry name" value="P-loop_NTPase"/>
</dbReference>
<evidence type="ECO:0000256" key="1">
    <source>
        <dbReference type="ARBA" id="ARBA00005417"/>
    </source>
</evidence>
<dbReference type="SUPFAM" id="SSF52540">
    <property type="entry name" value="P-loop containing nucleoside triphosphate hydrolases"/>
    <property type="match status" value="1"/>
</dbReference>
<dbReference type="Gene3D" id="3.40.50.300">
    <property type="entry name" value="P-loop containing nucleotide triphosphate hydrolases"/>
    <property type="match status" value="1"/>
</dbReference>
<dbReference type="SMART" id="SM00382">
    <property type="entry name" value="AAA"/>
    <property type="match status" value="1"/>
</dbReference>
<dbReference type="Pfam" id="PF08352">
    <property type="entry name" value="oligo_HPY"/>
    <property type="match status" value="1"/>
</dbReference>
<organism evidence="6 7">
    <name type="scientific">Eiseniibacteriota bacterium</name>
    <dbReference type="NCBI Taxonomy" id="2212470"/>
    <lineage>
        <taxon>Bacteria</taxon>
        <taxon>Candidatus Eiseniibacteriota</taxon>
    </lineage>
</organism>
<dbReference type="CDD" id="cd03257">
    <property type="entry name" value="ABC_NikE_OppD_transporters"/>
    <property type="match status" value="1"/>
</dbReference>
<dbReference type="PROSITE" id="PS00211">
    <property type="entry name" value="ABC_TRANSPORTER_1"/>
    <property type="match status" value="1"/>
</dbReference>
<dbReference type="EMBL" id="JAGQHR010000003">
    <property type="protein sequence ID" value="MCA9726097.1"/>
    <property type="molecule type" value="Genomic_DNA"/>
</dbReference>
<dbReference type="GO" id="GO:0055085">
    <property type="term" value="P:transmembrane transport"/>
    <property type="evidence" value="ECO:0007669"/>
    <property type="project" value="UniProtKB-ARBA"/>
</dbReference>
<comment type="caution">
    <text evidence="6">The sequence shown here is derived from an EMBL/GenBank/DDBJ whole genome shotgun (WGS) entry which is preliminary data.</text>
</comment>
<dbReference type="GO" id="GO:0005524">
    <property type="term" value="F:ATP binding"/>
    <property type="evidence" value="ECO:0007669"/>
    <property type="project" value="UniProtKB-KW"/>
</dbReference>
<comment type="similarity">
    <text evidence="1">Belongs to the ABC transporter superfamily.</text>
</comment>
<name>A0A956LWY5_UNCEI</name>
<keyword evidence="2" id="KW-0813">Transport</keyword>
<gene>
    <name evidence="6" type="ORF">KC729_00335</name>
</gene>
<keyword evidence="4 6" id="KW-0067">ATP-binding</keyword>
<evidence type="ECO:0000256" key="2">
    <source>
        <dbReference type="ARBA" id="ARBA00022448"/>
    </source>
</evidence>
<dbReference type="AlphaFoldDB" id="A0A956LWY5"/>
<reference evidence="6" key="1">
    <citation type="submission" date="2020-04" db="EMBL/GenBank/DDBJ databases">
        <authorList>
            <person name="Zhang T."/>
        </authorList>
    </citation>
    <scope>NUCLEOTIDE SEQUENCE</scope>
    <source>
        <strain evidence="6">HKST-UBA01</strain>
    </source>
</reference>
<sequence>MTSGLDQAAPRAPRRIVQSGDAPLLAVRNLQKFFPVKKGVLRRTVAHVRAVDDVSFEIRPGETLGLVGESGCGKTTVGRSILRLIEPTGGHVRFEGEDVVAARGEKLRQMRRRMQIIFQDPYASLNPRMSVSDIIGEGLRVHKLVSSRQELEDRVRELLLKVKLDPVYVNRYPHEFSGGQRQRIGVARALSLSPKFIVCDEAVSALDVSIQAQVINLLMDLRDEMGLSYLFVAHDLSVVRHISHRVAVMYLGKIVETATTEELFADPKHPYTKALLSAVPVADPDRRPQRTVLIGDVPSPIAPPPGCPFHTRCPSVMEICRHEKPPLKECGTGHQFTCHLDV</sequence>
<feature type="domain" description="ABC transporter" evidence="5">
    <location>
        <begin position="25"/>
        <end position="276"/>
    </location>
</feature>
<evidence type="ECO:0000259" key="5">
    <source>
        <dbReference type="PROSITE" id="PS50893"/>
    </source>
</evidence>
<dbReference type="InterPro" id="IPR003593">
    <property type="entry name" value="AAA+_ATPase"/>
</dbReference>
<dbReference type="GO" id="GO:0015833">
    <property type="term" value="P:peptide transport"/>
    <property type="evidence" value="ECO:0007669"/>
    <property type="project" value="InterPro"/>
</dbReference>
<dbReference type="PANTHER" id="PTHR43776">
    <property type="entry name" value="TRANSPORT ATP-BINDING PROTEIN"/>
    <property type="match status" value="1"/>
</dbReference>
<proteinExistence type="inferred from homology"/>
<dbReference type="NCBIfam" id="NF008453">
    <property type="entry name" value="PRK11308.1"/>
    <property type="match status" value="1"/>
</dbReference>
<dbReference type="InterPro" id="IPR003439">
    <property type="entry name" value="ABC_transporter-like_ATP-bd"/>
</dbReference>
<protein>
    <submittedName>
        <fullName evidence="6">Dipeptide ABC transporter ATP-binding protein</fullName>
    </submittedName>
</protein>
<dbReference type="GO" id="GO:0016887">
    <property type="term" value="F:ATP hydrolysis activity"/>
    <property type="evidence" value="ECO:0007669"/>
    <property type="project" value="InterPro"/>
</dbReference>
<accession>A0A956LWY5</accession>
<dbReference type="PROSITE" id="PS50893">
    <property type="entry name" value="ABC_TRANSPORTER_2"/>
    <property type="match status" value="1"/>
</dbReference>
<evidence type="ECO:0000313" key="7">
    <source>
        <dbReference type="Proteomes" id="UP000697710"/>
    </source>
</evidence>
<dbReference type="InterPro" id="IPR050319">
    <property type="entry name" value="ABC_transp_ATP-bind"/>
</dbReference>
<evidence type="ECO:0000256" key="4">
    <source>
        <dbReference type="ARBA" id="ARBA00022840"/>
    </source>
</evidence>
<reference evidence="6" key="2">
    <citation type="journal article" date="2021" name="Microbiome">
        <title>Successional dynamics and alternative stable states in a saline activated sludge microbial community over 9 years.</title>
        <authorList>
            <person name="Wang Y."/>
            <person name="Ye J."/>
            <person name="Ju F."/>
            <person name="Liu L."/>
            <person name="Boyd J.A."/>
            <person name="Deng Y."/>
            <person name="Parks D.H."/>
            <person name="Jiang X."/>
            <person name="Yin X."/>
            <person name="Woodcroft B.J."/>
            <person name="Tyson G.W."/>
            <person name="Hugenholtz P."/>
            <person name="Polz M.F."/>
            <person name="Zhang T."/>
        </authorList>
    </citation>
    <scope>NUCLEOTIDE SEQUENCE</scope>
    <source>
        <strain evidence="6">HKST-UBA01</strain>
    </source>
</reference>